<feature type="compositionally biased region" description="Low complexity" evidence="8">
    <location>
        <begin position="324"/>
        <end position="342"/>
    </location>
</feature>
<keyword evidence="5 7" id="KW-0132">Cell division</keyword>
<evidence type="ECO:0000256" key="6">
    <source>
        <dbReference type="NCBIfam" id="TIGR00065"/>
    </source>
</evidence>
<dbReference type="PANTHER" id="PTHR30314:SF3">
    <property type="entry name" value="MITOCHONDRIAL DIVISION PROTEIN FSZA"/>
    <property type="match status" value="1"/>
</dbReference>
<gene>
    <name evidence="5 11" type="primary">ftsZ</name>
    <name evidence="11" type="ORF">ACFPPD_00440</name>
</gene>
<dbReference type="PRINTS" id="PR00423">
    <property type="entry name" value="CELLDVISFTSZ"/>
</dbReference>
<feature type="binding site" evidence="5">
    <location>
        <position position="143"/>
    </location>
    <ligand>
        <name>GTP</name>
        <dbReference type="ChEBI" id="CHEBI:37565"/>
    </ligand>
</feature>
<dbReference type="Proteomes" id="UP001596105">
    <property type="component" value="Unassembled WGS sequence"/>
</dbReference>
<feature type="compositionally biased region" description="Polar residues" evidence="8">
    <location>
        <begin position="343"/>
        <end position="366"/>
    </location>
</feature>
<dbReference type="PROSITE" id="PS01135">
    <property type="entry name" value="FTSZ_2"/>
    <property type="match status" value="1"/>
</dbReference>
<dbReference type="InterPro" id="IPR020805">
    <property type="entry name" value="Cell_div_FtsZ_CS"/>
</dbReference>
<dbReference type="InterPro" id="IPR024757">
    <property type="entry name" value="FtsZ_C"/>
</dbReference>
<dbReference type="InterPro" id="IPR037103">
    <property type="entry name" value="Tubulin/FtsZ-like_C"/>
</dbReference>
<dbReference type="SUPFAM" id="SSF55307">
    <property type="entry name" value="Tubulin C-terminal domain-like"/>
    <property type="match status" value="1"/>
</dbReference>
<dbReference type="Pfam" id="PF12327">
    <property type="entry name" value="FtsZ_C"/>
    <property type="match status" value="1"/>
</dbReference>
<feature type="binding site" evidence="5">
    <location>
        <begin position="108"/>
        <end position="110"/>
    </location>
    <ligand>
        <name>GTP</name>
        <dbReference type="ChEBI" id="CHEBI:37565"/>
    </ligand>
</feature>
<dbReference type="InterPro" id="IPR008280">
    <property type="entry name" value="Tub_FtsZ_C"/>
</dbReference>
<keyword evidence="5" id="KW-0963">Cytoplasm</keyword>
<comment type="similarity">
    <text evidence="1 5 7">Belongs to the FtsZ family.</text>
</comment>
<comment type="subunit">
    <text evidence="5">Homodimer. Polymerizes to form a dynamic ring structure in a strictly GTP-dependent manner. Interacts directly with several other division proteins.</text>
</comment>
<dbReference type="Gene3D" id="3.40.50.1440">
    <property type="entry name" value="Tubulin/FtsZ, GTPase domain"/>
    <property type="match status" value="1"/>
</dbReference>
<evidence type="ECO:0000259" key="9">
    <source>
        <dbReference type="SMART" id="SM00864"/>
    </source>
</evidence>
<feature type="binding site" evidence="5">
    <location>
        <position position="187"/>
    </location>
    <ligand>
        <name>GTP</name>
        <dbReference type="ChEBI" id="CHEBI:37565"/>
    </ligand>
</feature>
<evidence type="ECO:0000313" key="11">
    <source>
        <dbReference type="EMBL" id="MFC5467170.1"/>
    </source>
</evidence>
<dbReference type="GO" id="GO:0051301">
    <property type="term" value="P:cell division"/>
    <property type="evidence" value="ECO:0007669"/>
    <property type="project" value="UniProtKB-KW"/>
</dbReference>
<dbReference type="SMART" id="SM00864">
    <property type="entry name" value="Tubulin"/>
    <property type="match status" value="1"/>
</dbReference>
<comment type="subcellular location">
    <subcellularLocation>
        <location evidence="5">Cytoplasm</location>
    </subcellularLocation>
    <text evidence="5">Assembles at midcell at the inner surface of the cytoplasmic membrane.</text>
</comment>
<feature type="domain" description="Tubulin/FtsZ 2-layer sandwich" evidence="10">
    <location>
        <begin position="207"/>
        <end position="324"/>
    </location>
</feature>
<keyword evidence="12" id="KW-1185">Reference proteome</keyword>
<keyword evidence="3 5" id="KW-0342">GTP-binding</keyword>
<keyword evidence="2 5" id="KW-0547">Nucleotide-binding</keyword>
<dbReference type="Pfam" id="PF00091">
    <property type="entry name" value="Tubulin"/>
    <property type="match status" value="1"/>
</dbReference>
<evidence type="ECO:0000313" key="12">
    <source>
        <dbReference type="Proteomes" id="UP001596105"/>
    </source>
</evidence>
<name>A0ABW0LPG1_9BACL</name>
<evidence type="ECO:0000256" key="8">
    <source>
        <dbReference type="SAM" id="MobiDB-lite"/>
    </source>
</evidence>
<dbReference type="EMBL" id="JBHSMH010000001">
    <property type="protein sequence ID" value="MFC5467170.1"/>
    <property type="molecule type" value="Genomic_DNA"/>
</dbReference>
<protein>
    <recommendedName>
        <fullName evidence="5 6">Cell division protein FtsZ</fullName>
    </recommendedName>
</protein>
<evidence type="ECO:0000259" key="10">
    <source>
        <dbReference type="SMART" id="SM00865"/>
    </source>
</evidence>
<evidence type="ECO:0000256" key="4">
    <source>
        <dbReference type="ARBA" id="ARBA00023210"/>
    </source>
</evidence>
<feature type="region of interest" description="Disordered" evidence="8">
    <location>
        <begin position="319"/>
        <end position="380"/>
    </location>
</feature>
<dbReference type="InterPro" id="IPR003008">
    <property type="entry name" value="Tubulin_FtsZ_GTPase"/>
</dbReference>
<dbReference type="InterPro" id="IPR045061">
    <property type="entry name" value="FtsZ/CetZ"/>
</dbReference>
<dbReference type="SMART" id="SM00865">
    <property type="entry name" value="Tubulin_C"/>
    <property type="match status" value="1"/>
</dbReference>
<dbReference type="PROSITE" id="PS01134">
    <property type="entry name" value="FTSZ_1"/>
    <property type="match status" value="1"/>
</dbReference>
<dbReference type="NCBIfam" id="TIGR00065">
    <property type="entry name" value="ftsZ"/>
    <property type="match status" value="1"/>
</dbReference>
<dbReference type="HAMAP" id="MF_00909">
    <property type="entry name" value="FtsZ"/>
    <property type="match status" value="1"/>
</dbReference>
<comment type="caution">
    <text evidence="11">The sequence shown here is derived from an EMBL/GenBank/DDBJ whole genome shotgun (WGS) entry which is preliminary data.</text>
</comment>
<keyword evidence="5 7" id="KW-0131">Cell cycle</keyword>
<dbReference type="RefSeq" id="WP_209747592.1">
    <property type="nucleotide sequence ID" value="NZ_JBHSMH010000001.1"/>
</dbReference>
<accession>A0ABW0LPG1</accession>
<dbReference type="PANTHER" id="PTHR30314">
    <property type="entry name" value="CELL DIVISION PROTEIN FTSZ-RELATED"/>
    <property type="match status" value="1"/>
</dbReference>
<dbReference type="CDD" id="cd02201">
    <property type="entry name" value="FtsZ_type1"/>
    <property type="match status" value="1"/>
</dbReference>
<organism evidence="11 12">
    <name type="scientific">Cohnella suwonensis</name>
    <dbReference type="NCBI Taxonomy" id="696072"/>
    <lineage>
        <taxon>Bacteria</taxon>
        <taxon>Bacillati</taxon>
        <taxon>Bacillota</taxon>
        <taxon>Bacilli</taxon>
        <taxon>Bacillales</taxon>
        <taxon>Paenibacillaceae</taxon>
        <taxon>Cohnella</taxon>
    </lineage>
</organism>
<feature type="domain" description="Tubulin/FtsZ GTPase" evidence="9">
    <location>
        <begin position="13"/>
        <end position="205"/>
    </location>
</feature>
<comment type="function">
    <text evidence="5 7">Essential cell division protein that forms a contractile ring structure (Z ring) at the future cell division site. The regulation of the ring assembly controls the timing and the location of cell division. One of the functions of the FtsZ ring is to recruit other cell division proteins to the septum to produce a new cell wall between the dividing cells. Binds GTP and shows GTPase activity.</text>
</comment>
<dbReference type="SUPFAM" id="SSF52490">
    <property type="entry name" value="Tubulin nucleotide-binding domain-like"/>
    <property type="match status" value="1"/>
</dbReference>
<sequence length="380" mass="40513">MLEFDFEMEPLAKIKVIGVGGGGSNAVNRMIENGVKGVEFITVNTDAQALHLTKSEQKLQIGDKLTRGLGAGANPEVGKKAAEESREFITNTLKSADMVFVTAGMGGGTGTGAAPVIAELAKECGALTVGVVTRPFTFEGRKRSAQADLGIEALKEKVDTLIVIPNDRLLEIVDKKTPMMEAFREADNVLRQAVQGISDLIAVPGLINLDFADVKTIMTERGSALMGIGLASGENRAMDAARKAIMSPLLETSIEGARGIIMNITGGSNLSLFEVNEAAEIVISASDPEVNMIFGASIDDNMKDEIKVTVIATGFEHRNSARRPSVAASHPQPQQQHASEPSISNDNRQSGGTLRPFGNQNMSSDQLDIPAFLRNKPRDR</sequence>
<reference evidence="12" key="1">
    <citation type="journal article" date="2019" name="Int. J. Syst. Evol. Microbiol.">
        <title>The Global Catalogue of Microorganisms (GCM) 10K type strain sequencing project: providing services to taxonomists for standard genome sequencing and annotation.</title>
        <authorList>
            <consortium name="The Broad Institute Genomics Platform"/>
            <consortium name="The Broad Institute Genome Sequencing Center for Infectious Disease"/>
            <person name="Wu L."/>
            <person name="Ma J."/>
        </authorList>
    </citation>
    <scope>NUCLEOTIDE SEQUENCE [LARGE SCALE GENOMIC DNA]</scope>
    <source>
        <strain evidence="12">CCUG 57113</strain>
    </source>
</reference>
<dbReference type="Gene3D" id="3.30.1330.20">
    <property type="entry name" value="Tubulin/FtsZ, C-terminal domain"/>
    <property type="match status" value="1"/>
</dbReference>
<evidence type="ECO:0000256" key="5">
    <source>
        <dbReference type="HAMAP-Rule" id="MF_00909"/>
    </source>
</evidence>
<evidence type="ECO:0000256" key="1">
    <source>
        <dbReference type="ARBA" id="ARBA00009690"/>
    </source>
</evidence>
<feature type="binding site" evidence="5">
    <location>
        <begin position="21"/>
        <end position="25"/>
    </location>
    <ligand>
        <name>GTP</name>
        <dbReference type="ChEBI" id="CHEBI:37565"/>
    </ligand>
</feature>
<dbReference type="InterPro" id="IPR000158">
    <property type="entry name" value="Cell_div_FtsZ"/>
</dbReference>
<evidence type="ECO:0000256" key="7">
    <source>
        <dbReference type="RuleBase" id="RU000631"/>
    </source>
</evidence>
<dbReference type="InterPro" id="IPR018316">
    <property type="entry name" value="Tubulin/FtsZ_2-layer-sand-dom"/>
</dbReference>
<evidence type="ECO:0000256" key="3">
    <source>
        <dbReference type="ARBA" id="ARBA00023134"/>
    </source>
</evidence>
<feature type="binding site" evidence="5">
    <location>
        <position position="139"/>
    </location>
    <ligand>
        <name>GTP</name>
        <dbReference type="ChEBI" id="CHEBI:37565"/>
    </ligand>
</feature>
<evidence type="ECO:0000256" key="2">
    <source>
        <dbReference type="ARBA" id="ARBA00022741"/>
    </source>
</evidence>
<proteinExistence type="inferred from homology"/>
<dbReference type="InterPro" id="IPR036525">
    <property type="entry name" value="Tubulin/FtsZ_GTPase_sf"/>
</dbReference>
<keyword evidence="4 5" id="KW-0717">Septation</keyword>